<comment type="function">
    <text evidence="6">Involved in the gluconeogenesis. Catalyzes stereospecifically the conversion of dihydroxyacetone phosphate (DHAP) to D-glyceraldehyde-3-phosphate (G3P).</text>
</comment>
<comment type="subunit">
    <text evidence="6 7">Homodimer.</text>
</comment>
<feature type="binding site" evidence="6">
    <location>
        <begin position="9"/>
        <end position="11"/>
    </location>
    <ligand>
        <name>substrate</name>
    </ligand>
</feature>
<keyword evidence="2 6" id="KW-0312">Gluconeogenesis</keyword>
<accession>A0ABP3JB46</accession>
<dbReference type="InterPro" id="IPR022896">
    <property type="entry name" value="TrioseP_Isoase_bac/euk"/>
</dbReference>
<keyword evidence="5 6" id="KW-0413">Isomerase</keyword>
<name>A0ABP3JB46_9BACI</name>
<dbReference type="PROSITE" id="PS51440">
    <property type="entry name" value="TIM_2"/>
    <property type="match status" value="1"/>
</dbReference>
<dbReference type="EC" id="5.3.1.1" evidence="6 7"/>
<dbReference type="SUPFAM" id="SSF51351">
    <property type="entry name" value="Triosephosphate isomerase (TIM)"/>
    <property type="match status" value="1"/>
</dbReference>
<dbReference type="PROSITE" id="PS00171">
    <property type="entry name" value="TIM_1"/>
    <property type="match status" value="1"/>
</dbReference>
<feature type="binding site" evidence="6">
    <location>
        <position position="173"/>
    </location>
    <ligand>
        <name>substrate</name>
    </ligand>
</feature>
<comment type="pathway">
    <text evidence="6 7">Carbohydrate biosynthesis; gluconeogenesis.</text>
</comment>
<dbReference type="PANTHER" id="PTHR21139:SF42">
    <property type="entry name" value="TRIOSEPHOSPHATE ISOMERASE"/>
    <property type="match status" value="1"/>
</dbReference>
<dbReference type="NCBIfam" id="TIGR00419">
    <property type="entry name" value="tim"/>
    <property type="match status" value="1"/>
</dbReference>
<dbReference type="RefSeq" id="WP_343753770.1">
    <property type="nucleotide sequence ID" value="NZ_BAAADM010000055.1"/>
</dbReference>
<dbReference type="InterPro" id="IPR013785">
    <property type="entry name" value="Aldolase_TIM"/>
</dbReference>
<comment type="pathway">
    <text evidence="6 7">Carbohydrate degradation; glycolysis; D-glyceraldehyde 3-phosphate from glycerone phosphate: step 1/1.</text>
</comment>
<dbReference type="CDD" id="cd00311">
    <property type="entry name" value="TIM"/>
    <property type="match status" value="1"/>
</dbReference>
<evidence type="ECO:0000256" key="3">
    <source>
        <dbReference type="ARBA" id="ARBA00022490"/>
    </source>
</evidence>
<evidence type="ECO:0000256" key="4">
    <source>
        <dbReference type="ARBA" id="ARBA00023152"/>
    </source>
</evidence>
<comment type="similarity">
    <text evidence="1 6 7">Belongs to the triosephosphate isomerase family.</text>
</comment>
<comment type="catalytic activity">
    <reaction evidence="6 7">
        <text>D-glyceraldehyde 3-phosphate = dihydroxyacetone phosphate</text>
        <dbReference type="Rhea" id="RHEA:18585"/>
        <dbReference type="ChEBI" id="CHEBI:57642"/>
        <dbReference type="ChEBI" id="CHEBI:59776"/>
        <dbReference type="EC" id="5.3.1.1"/>
    </reaction>
</comment>
<evidence type="ECO:0000313" key="9">
    <source>
        <dbReference type="Proteomes" id="UP001501459"/>
    </source>
</evidence>
<dbReference type="Gene3D" id="3.20.20.70">
    <property type="entry name" value="Aldolase class I"/>
    <property type="match status" value="1"/>
</dbReference>
<evidence type="ECO:0000256" key="7">
    <source>
        <dbReference type="RuleBase" id="RU363013"/>
    </source>
</evidence>
<evidence type="ECO:0000313" key="8">
    <source>
        <dbReference type="EMBL" id="GAA0446373.1"/>
    </source>
</evidence>
<reference evidence="9" key="1">
    <citation type="journal article" date="2019" name="Int. J. Syst. Evol. Microbiol.">
        <title>The Global Catalogue of Microorganisms (GCM) 10K type strain sequencing project: providing services to taxonomists for standard genome sequencing and annotation.</title>
        <authorList>
            <consortium name="The Broad Institute Genomics Platform"/>
            <consortium name="The Broad Institute Genome Sequencing Center for Infectious Disease"/>
            <person name="Wu L."/>
            <person name="Ma J."/>
        </authorList>
    </citation>
    <scope>NUCLEOTIDE SEQUENCE [LARGE SCALE GENOMIC DNA]</scope>
    <source>
        <strain evidence="9">JCM 12149</strain>
    </source>
</reference>
<feature type="binding site" evidence="6">
    <location>
        <position position="213"/>
    </location>
    <ligand>
        <name>substrate</name>
    </ligand>
</feature>
<dbReference type="Pfam" id="PF00121">
    <property type="entry name" value="TIM"/>
    <property type="match status" value="1"/>
</dbReference>
<evidence type="ECO:0000256" key="2">
    <source>
        <dbReference type="ARBA" id="ARBA00022432"/>
    </source>
</evidence>
<dbReference type="HAMAP" id="MF_00147_B">
    <property type="entry name" value="TIM_B"/>
    <property type="match status" value="1"/>
</dbReference>
<evidence type="ECO:0000256" key="5">
    <source>
        <dbReference type="ARBA" id="ARBA00023235"/>
    </source>
</evidence>
<keyword evidence="9" id="KW-1185">Reference proteome</keyword>
<feature type="modified residue" description="Phosphoserine" evidence="6">
    <location>
        <position position="213"/>
    </location>
</feature>
<dbReference type="InterPro" id="IPR035990">
    <property type="entry name" value="TIM_sf"/>
</dbReference>
<dbReference type="InterPro" id="IPR020861">
    <property type="entry name" value="Triosephosphate_isomerase_AS"/>
</dbReference>
<dbReference type="Proteomes" id="UP001501459">
    <property type="component" value="Unassembled WGS sequence"/>
</dbReference>
<comment type="subcellular location">
    <subcellularLocation>
        <location evidence="6 7">Cytoplasm</location>
    </subcellularLocation>
</comment>
<dbReference type="GO" id="GO:0016853">
    <property type="term" value="F:isomerase activity"/>
    <property type="evidence" value="ECO:0007669"/>
    <property type="project" value="UniProtKB-KW"/>
</dbReference>
<comment type="caution">
    <text evidence="8">The sequence shown here is derived from an EMBL/GenBank/DDBJ whole genome shotgun (WGS) entry which is preliminary data.</text>
</comment>
<feature type="binding site" evidence="6">
    <location>
        <begin position="234"/>
        <end position="235"/>
    </location>
    <ligand>
        <name>substrate</name>
    </ligand>
</feature>
<keyword evidence="4 6" id="KW-0324">Glycolysis</keyword>
<evidence type="ECO:0000256" key="1">
    <source>
        <dbReference type="ARBA" id="ARBA00007422"/>
    </source>
</evidence>
<keyword evidence="6" id="KW-0597">Phosphoprotein</keyword>
<gene>
    <name evidence="6 8" type="primary">tpiA</name>
    <name evidence="8" type="ORF">GCM10008983_25240</name>
</gene>
<dbReference type="PANTHER" id="PTHR21139">
    <property type="entry name" value="TRIOSEPHOSPHATE ISOMERASE"/>
    <property type="match status" value="1"/>
</dbReference>
<protein>
    <recommendedName>
        <fullName evidence="6 7">Triosephosphate isomerase</fullName>
        <shortName evidence="6">TIM</shortName>
        <shortName evidence="6">TPI</shortName>
        <ecNumber evidence="6 7">5.3.1.1</ecNumber>
    </recommendedName>
    <alternativeName>
        <fullName evidence="6">Triose-phosphate isomerase</fullName>
    </alternativeName>
</protein>
<feature type="active site" description="Electrophile" evidence="6">
    <location>
        <position position="95"/>
    </location>
</feature>
<feature type="active site" description="Proton acceptor" evidence="6">
    <location>
        <position position="167"/>
    </location>
</feature>
<proteinExistence type="inferred from homology"/>
<keyword evidence="3 6" id="KW-0963">Cytoplasm</keyword>
<sequence length="252" mass="27107">MRKTIIAGNWKMNKLAADADQFAEDVVGKLPNDDSVEAIVCAPFPFLSSLVKTADNSKLHISAQTMHFEENGAFTGEVSPAMLADLGVTHVVIGHSERREHFGETDETVNKKVHAAFAHNLTPIICVGETLEQRESNETNAHIDAQVRKALDGLQKDQIETAIIAYEPIWAIGTGKTASSDEANDVCAHIRHVVENMTDETVASQMVIQYGGSVKPANIDDLLGQSDIDGALVGGASLDPDSFLQMVEAGTK</sequence>
<dbReference type="InterPro" id="IPR000652">
    <property type="entry name" value="Triosephosphate_isomerase"/>
</dbReference>
<organism evidence="8 9">
    <name type="scientific">Lentibacillus halophilus</name>
    <dbReference type="NCBI Taxonomy" id="295065"/>
    <lineage>
        <taxon>Bacteria</taxon>
        <taxon>Bacillati</taxon>
        <taxon>Bacillota</taxon>
        <taxon>Bacilli</taxon>
        <taxon>Bacillales</taxon>
        <taxon>Bacillaceae</taxon>
        <taxon>Lentibacillus</taxon>
    </lineage>
</organism>
<dbReference type="EMBL" id="BAAADM010000055">
    <property type="protein sequence ID" value="GAA0446373.1"/>
    <property type="molecule type" value="Genomic_DNA"/>
</dbReference>
<evidence type="ECO:0000256" key="6">
    <source>
        <dbReference type="HAMAP-Rule" id="MF_00147"/>
    </source>
</evidence>